<organism evidence="1 2">
    <name type="scientific">Actinopolymorpha pittospori</name>
    <dbReference type="NCBI Taxonomy" id="648752"/>
    <lineage>
        <taxon>Bacteria</taxon>
        <taxon>Bacillati</taxon>
        <taxon>Actinomycetota</taxon>
        <taxon>Actinomycetes</taxon>
        <taxon>Propionibacteriales</taxon>
        <taxon>Actinopolymorphaceae</taxon>
        <taxon>Actinopolymorpha</taxon>
    </lineage>
</organism>
<proteinExistence type="predicted"/>
<dbReference type="RefSeq" id="WP_192748390.1">
    <property type="nucleotide sequence ID" value="NZ_BAABJL010000031.1"/>
</dbReference>
<dbReference type="AlphaFoldDB" id="A0A927MP79"/>
<evidence type="ECO:0000313" key="2">
    <source>
        <dbReference type="Proteomes" id="UP000638648"/>
    </source>
</evidence>
<dbReference type="CDD" id="cd01983">
    <property type="entry name" value="SIMIBI"/>
    <property type="match status" value="1"/>
</dbReference>
<dbReference type="EMBL" id="JADBEM010000001">
    <property type="protein sequence ID" value="MBE1603622.1"/>
    <property type="molecule type" value="Genomic_DNA"/>
</dbReference>
<dbReference type="Proteomes" id="UP000638648">
    <property type="component" value="Unassembled WGS sequence"/>
</dbReference>
<protein>
    <submittedName>
        <fullName evidence="1">Uncharacterized protein</fullName>
    </submittedName>
</protein>
<gene>
    <name evidence="1" type="ORF">HEB94_000470</name>
</gene>
<reference evidence="1" key="1">
    <citation type="submission" date="2020-10" db="EMBL/GenBank/DDBJ databases">
        <title>Sequencing the genomes of 1000 actinobacteria strains.</title>
        <authorList>
            <person name="Klenk H.-P."/>
        </authorList>
    </citation>
    <scope>NUCLEOTIDE SEQUENCE</scope>
    <source>
        <strain evidence="1">DSM 45354</strain>
    </source>
</reference>
<sequence length="136" mass="15296">MNSAFNTRDQTKPRLVMLSGSCAGIGKSTLAEGLTHRLEEAGATVDLFGEHQIFARADFVDVAEAPRSREFPTPELFLPTYTRVFDGFRAANAWGVFDWHCAGMAADLPWAMRDHARLTRLAWMYESSRRTWIPSS</sequence>
<name>A0A927MP79_9ACTN</name>
<accession>A0A927MP79</accession>
<keyword evidence="2" id="KW-1185">Reference proteome</keyword>
<comment type="caution">
    <text evidence="1">The sequence shown here is derived from an EMBL/GenBank/DDBJ whole genome shotgun (WGS) entry which is preliminary data.</text>
</comment>
<evidence type="ECO:0000313" key="1">
    <source>
        <dbReference type="EMBL" id="MBE1603622.1"/>
    </source>
</evidence>